<protein>
    <submittedName>
        <fullName evidence="7">Transcriptional regulator, AraC family</fullName>
    </submittedName>
</protein>
<keyword evidence="5" id="KW-0804">Transcription</keyword>
<evidence type="ECO:0000256" key="4">
    <source>
        <dbReference type="ARBA" id="ARBA00023159"/>
    </source>
</evidence>
<dbReference type="InterPro" id="IPR009057">
    <property type="entry name" value="Homeodomain-like_sf"/>
</dbReference>
<dbReference type="FunFam" id="1.10.10.60:FF:000132">
    <property type="entry name" value="AraC family transcriptional regulator"/>
    <property type="match status" value="1"/>
</dbReference>
<keyword evidence="4" id="KW-0010">Activator</keyword>
<evidence type="ECO:0000313" key="8">
    <source>
        <dbReference type="Proteomes" id="UP000243378"/>
    </source>
</evidence>
<reference evidence="7 8" key="1">
    <citation type="submission" date="2016-10" db="EMBL/GenBank/DDBJ databases">
        <authorList>
            <person name="de Groot N.N."/>
        </authorList>
    </citation>
    <scope>NUCLEOTIDE SEQUENCE [LARGE SCALE GENOMIC DNA]</scope>
    <source>
        <strain evidence="7 8">LMG 25475</strain>
    </source>
</reference>
<dbReference type="AlphaFoldDB" id="A0A1G7HBB9"/>
<dbReference type="InterPro" id="IPR020449">
    <property type="entry name" value="Tscrpt_reg_AraC-type_HTH"/>
</dbReference>
<organism evidence="7 8">
    <name type="scientific">Phytopseudomonas seleniipraecipitans</name>
    <dbReference type="NCBI Taxonomy" id="640205"/>
    <lineage>
        <taxon>Bacteria</taxon>
        <taxon>Pseudomonadati</taxon>
        <taxon>Pseudomonadota</taxon>
        <taxon>Gammaproteobacteria</taxon>
        <taxon>Pseudomonadales</taxon>
        <taxon>Pseudomonadaceae</taxon>
        <taxon>Phytopseudomonas</taxon>
    </lineage>
</organism>
<gene>
    <name evidence="7" type="ORF">SAMN05216381_0575</name>
</gene>
<dbReference type="PANTHER" id="PTHR11019:SF159">
    <property type="entry name" value="TRANSCRIPTIONAL REGULATOR-RELATED"/>
    <property type="match status" value="1"/>
</dbReference>
<dbReference type="CDD" id="cd06124">
    <property type="entry name" value="cupin_NimR-like_N"/>
    <property type="match status" value="1"/>
</dbReference>
<evidence type="ECO:0000256" key="5">
    <source>
        <dbReference type="ARBA" id="ARBA00023163"/>
    </source>
</evidence>
<dbReference type="EMBL" id="FNBM01000001">
    <property type="protein sequence ID" value="SDE97666.1"/>
    <property type="molecule type" value="Genomic_DNA"/>
</dbReference>
<evidence type="ECO:0000256" key="3">
    <source>
        <dbReference type="ARBA" id="ARBA00023125"/>
    </source>
</evidence>
<dbReference type="Gene3D" id="2.60.120.10">
    <property type="entry name" value="Jelly Rolls"/>
    <property type="match status" value="1"/>
</dbReference>
<keyword evidence="3" id="KW-0238">DNA-binding</keyword>
<dbReference type="GO" id="GO:0043565">
    <property type="term" value="F:sequence-specific DNA binding"/>
    <property type="evidence" value="ECO:0007669"/>
    <property type="project" value="InterPro"/>
</dbReference>
<accession>A0A1G7HBB9</accession>
<dbReference type="PRINTS" id="PR00032">
    <property type="entry name" value="HTHARAC"/>
</dbReference>
<dbReference type="InterPro" id="IPR003313">
    <property type="entry name" value="AraC-bd"/>
</dbReference>
<dbReference type="STRING" id="640205.SAMN05216381_0575"/>
<dbReference type="InterPro" id="IPR011051">
    <property type="entry name" value="RmlC_Cupin_sf"/>
</dbReference>
<dbReference type="Gene3D" id="1.10.10.60">
    <property type="entry name" value="Homeodomain-like"/>
    <property type="match status" value="2"/>
</dbReference>
<dbReference type="InterPro" id="IPR018060">
    <property type="entry name" value="HTH_AraC"/>
</dbReference>
<evidence type="ECO:0000256" key="2">
    <source>
        <dbReference type="ARBA" id="ARBA00023015"/>
    </source>
</evidence>
<sequence>MRLILGAANPPVSRGSDIDYRKKGNNIKLLNEMLLDIDARDWSVSSSATDYPEGCFIEAHAHAKHQLIYAIEGVMVVYSASSQWTAPPSRGIWMPQGQVHSIRCVGAVKMRSVFVRPDAQLNLPLETKAVSISSLLSELIKASVDVRHPYATDSRDARVMRLILDELQVLPTLPLNLAQPTEARLQTICDALRRDPRDGSTLAEWSSRLNMDAKTIQRLFRRETGMTFGQWRQQARLLLALERIAVGEKIIDVAGELGYDSPSAFSAMFKKQFGTTPSQFFR</sequence>
<dbReference type="Pfam" id="PF12833">
    <property type="entry name" value="HTH_18"/>
    <property type="match status" value="1"/>
</dbReference>
<dbReference type="SMART" id="SM00342">
    <property type="entry name" value="HTH_ARAC"/>
    <property type="match status" value="1"/>
</dbReference>
<keyword evidence="2" id="KW-0805">Transcription regulation</keyword>
<dbReference type="InterPro" id="IPR014710">
    <property type="entry name" value="RmlC-like_jellyroll"/>
</dbReference>
<keyword evidence="1" id="KW-0678">Repressor</keyword>
<feature type="domain" description="HTH araC/xylS-type" evidence="6">
    <location>
        <begin position="186"/>
        <end position="282"/>
    </location>
</feature>
<evidence type="ECO:0000313" key="7">
    <source>
        <dbReference type="EMBL" id="SDE97666.1"/>
    </source>
</evidence>
<evidence type="ECO:0000256" key="1">
    <source>
        <dbReference type="ARBA" id="ARBA00022491"/>
    </source>
</evidence>
<name>A0A1G7HBB9_9GAMM</name>
<dbReference type="PANTHER" id="PTHR11019">
    <property type="entry name" value="HTH-TYPE TRANSCRIPTIONAL REGULATOR NIMR"/>
    <property type="match status" value="1"/>
</dbReference>
<dbReference type="SUPFAM" id="SSF51182">
    <property type="entry name" value="RmlC-like cupins"/>
    <property type="match status" value="1"/>
</dbReference>
<evidence type="ECO:0000259" key="6">
    <source>
        <dbReference type="PROSITE" id="PS01124"/>
    </source>
</evidence>
<proteinExistence type="predicted"/>
<dbReference type="GO" id="GO:0003700">
    <property type="term" value="F:DNA-binding transcription factor activity"/>
    <property type="evidence" value="ECO:0007669"/>
    <property type="project" value="InterPro"/>
</dbReference>
<dbReference type="PROSITE" id="PS01124">
    <property type="entry name" value="HTH_ARAC_FAMILY_2"/>
    <property type="match status" value="1"/>
</dbReference>
<dbReference type="Proteomes" id="UP000243378">
    <property type="component" value="Unassembled WGS sequence"/>
</dbReference>
<dbReference type="SUPFAM" id="SSF46689">
    <property type="entry name" value="Homeodomain-like"/>
    <property type="match status" value="1"/>
</dbReference>
<dbReference type="Pfam" id="PF02311">
    <property type="entry name" value="AraC_binding"/>
    <property type="match status" value="1"/>
</dbReference>